<keyword evidence="4" id="KW-1185">Reference proteome</keyword>
<feature type="non-terminal residue" evidence="3">
    <location>
        <position position="199"/>
    </location>
</feature>
<comment type="caution">
    <text evidence="3">The sequence shown here is derived from an EMBL/GenBank/DDBJ whole genome shotgun (WGS) entry which is preliminary data.</text>
</comment>
<dbReference type="Pfam" id="PF13245">
    <property type="entry name" value="AAA_19"/>
    <property type="match status" value="1"/>
</dbReference>
<gene>
    <name evidence="3" type="ORF">Rin_00006900</name>
</gene>
<dbReference type="AlphaFoldDB" id="G2GY39"/>
<reference evidence="3 4" key="1">
    <citation type="journal article" date="2012" name="Genome Res.">
        <title>Genomic basis of endosymbiont-conferred protection against an insect parasitoid.</title>
        <authorList>
            <person name="Hansen A.K."/>
            <person name="Vorburger C."/>
            <person name="Moran N.A."/>
        </authorList>
    </citation>
    <scope>NUCLEOTIDE SEQUENCE [LARGE SCALE GENOMIC DNA]</scope>
    <source>
        <strain evidence="4">R5.15</strain>
    </source>
</reference>
<dbReference type="EMBL" id="AGCA01000151">
    <property type="protein sequence ID" value="EGY29343.1"/>
    <property type="molecule type" value="Genomic_DNA"/>
</dbReference>
<keyword evidence="2" id="KW-0067">ATP-binding</keyword>
<evidence type="ECO:0000313" key="3">
    <source>
        <dbReference type="EMBL" id="EGY29343.1"/>
    </source>
</evidence>
<accession>G2GY39</accession>
<sequence length="199" mass="21848">MLIALVRLTEGARLRIQLAAPTGKAAARLSESLGKTWQQLALNEIERKLLPDQASTLHGLLGIQLNSQRLRYHPANPLNLDVLVVDEASMIDLPMMAKLIAALPAKARVIFLGDRDQLASVEAGAVFGDICRLAVLGYSTPRAEQLARVTGYRLDLLCNHHQEKKNEIATTQTRVGDSLCLLKKSYRFDKKSGIGQLAE</sequence>
<organism evidence="3 4">
    <name type="scientific">Candidatus Regiella insecticola 5.15</name>
    <dbReference type="NCBI Taxonomy" id="1005043"/>
    <lineage>
        <taxon>Bacteria</taxon>
        <taxon>Pseudomonadati</taxon>
        <taxon>Pseudomonadota</taxon>
        <taxon>Gammaproteobacteria</taxon>
        <taxon>Enterobacterales</taxon>
        <taxon>Enterobacteriaceae</taxon>
        <taxon>aphid secondary symbionts</taxon>
        <taxon>Candidatus Regiella</taxon>
    </lineage>
</organism>
<dbReference type="Proteomes" id="UP000004116">
    <property type="component" value="Unassembled WGS sequence"/>
</dbReference>
<dbReference type="CDD" id="cd17933">
    <property type="entry name" value="DEXSc_RecD-like"/>
    <property type="match status" value="1"/>
</dbReference>
<name>G2GY39_9ENTR</name>
<dbReference type="PANTHER" id="PTHR43788:SF6">
    <property type="entry name" value="DNA HELICASE B"/>
    <property type="match status" value="1"/>
</dbReference>
<evidence type="ECO:0000256" key="1">
    <source>
        <dbReference type="ARBA" id="ARBA00022741"/>
    </source>
</evidence>
<keyword evidence="1" id="KW-0547">Nucleotide-binding</keyword>
<dbReference type="InterPro" id="IPR050534">
    <property type="entry name" value="Coronavir_polyprotein_1ab"/>
</dbReference>
<protein>
    <submittedName>
        <fullName evidence="3">Putative ATPase protein</fullName>
    </submittedName>
</protein>
<dbReference type="PANTHER" id="PTHR43788">
    <property type="entry name" value="DNA2/NAM7 HELICASE FAMILY MEMBER"/>
    <property type="match status" value="1"/>
</dbReference>
<dbReference type="SUPFAM" id="SSF52540">
    <property type="entry name" value="P-loop containing nucleoside triphosphate hydrolases"/>
    <property type="match status" value="1"/>
</dbReference>
<dbReference type="GO" id="GO:0017116">
    <property type="term" value="F:single-stranded DNA helicase activity"/>
    <property type="evidence" value="ECO:0007669"/>
    <property type="project" value="TreeGrafter"/>
</dbReference>
<dbReference type="GO" id="GO:0006310">
    <property type="term" value="P:DNA recombination"/>
    <property type="evidence" value="ECO:0007669"/>
    <property type="project" value="TreeGrafter"/>
</dbReference>
<dbReference type="InterPro" id="IPR027417">
    <property type="entry name" value="P-loop_NTPase"/>
</dbReference>
<evidence type="ECO:0000256" key="2">
    <source>
        <dbReference type="ARBA" id="ARBA00022840"/>
    </source>
</evidence>
<proteinExistence type="predicted"/>
<evidence type="ECO:0000313" key="4">
    <source>
        <dbReference type="Proteomes" id="UP000004116"/>
    </source>
</evidence>
<dbReference type="GO" id="GO:0005524">
    <property type="term" value="F:ATP binding"/>
    <property type="evidence" value="ECO:0007669"/>
    <property type="project" value="UniProtKB-KW"/>
</dbReference>
<dbReference type="Gene3D" id="3.40.50.300">
    <property type="entry name" value="P-loop containing nucleotide triphosphate hydrolases"/>
    <property type="match status" value="1"/>
</dbReference>
<dbReference type="GO" id="GO:0009338">
    <property type="term" value="C:exodeoxyribonuclease V complex"/>
    <property type="evidence" value="ECO:0007669"/>
    <property type="project" value="TreeGrafter"/>
</dbReference>